<dbReference type="SUPFAM" id="SSF56219">
    <property type="entry name" value="DNase I-like"/>
    <property type="match status" value="1"/>
</dbReference>
<evidence type="ECO:0000259" key="1">
    <source>
        <dbReference type="Pfam" id="PF03372"/>
    </source>
</evidence>
<dbReference type="STRING" id="475255.SAMN04488101_12072"/>
<protein>
    <submittedName>
        <fullName evidence="2">Metal-dependent hydrolase, endonuclease/exonuclease/phosphatase family</fullName>
    </submittedName>
</protein>
<accession>A0A1W2F439</accession>
<name>A0A1W2F439_9SPHI</name>
<keyword evidence="2" id="KW-0540">Nuclease</keyword>
<evidence type="ECO:0000313" key="2">
    <source>
        <dbReference type="EMBL" id="SMD16700.1"/>
    </source>
</evidence>
<keyword evidence="2" id="KW-0378">Hydrolase</keyword>
<dbReference type="PANTHER" id="PTHR14859">
    <property type="entry name" value="CALCOFLUOR WHITE HYPERSENSITIVE PROTEIN PRECURSOR"/>
    <property type="match status" value="1"/>
</dbReference>
<gene>
    <name evidence="2" type="ORF">SAMN04488101_12072</name>
</gene>
<dbReference type="InterPro" id="IPR036691">
    <property type="entry name" value="Endo/exonu/phosph_ase_sf"/>
</dbReference>
<keyword evidence="3" id="KW-1185">Reference proteome</keyword>
<dbReference type="GO" id="GO:0004527">
    <property type="term" value="F:exonuclease activity"/>
    <property type="evidence" value="ECO:0007669"/>
    <property type="project" value="UniProtKB-KW"/>
</dbReference>
<sequence length="266" mass="30060">MRNLICAYLAILTLNSFAQRKTVKAKSVKIMSYNIRIASPPSKGWGFTDLQAIANVINSEQPDLVALQEVDVYTERSGKQSHQAKELGEKTGMHYHFAKAIDRSGGDYGVAVLSRFPILKAESFRLPLTEGSKGEIRAAALIHLKILDEEVVFMSAHLDHLTDADRRLQVEELIKIIKTKSKYPLIFGADLNMKRNNPVIGLLEKEMIFLCTDCKPTFPADKPEQTIDYLMLNRKAFNKYRISDYNVGNETYASDHLPLMINIVKK</sequence>
<dbReference type="Pfam" id="PF03372">
    <property type="entry name" value="Exo_endo_phos"/>
    <property type="match status" value="1"/>
</dbReference>
<keyword evidence="2" id="KW-0269">Exonuclease</keyword>
<dbReference type="InterPro" id="IPR051916">
    <property type="entry name" value="GPI-anchor_lipid_remodeler"/>
</dbReference>
<dbReference type="PANTHER" id="PTHR14859:SF1">
    <property type="entry name" value="PGAP2-INTERACTING PROTEIN"/>
    <property type="match status" value="1"/>
</dbReference>
<dbReference type="GO" id="GO:0004519">
    <property type="term" value="F:endonuclease activity"/>
    <property type="evidence" value="ECO:0007669"/>
    <property type="project" value="UniProtKB-KW"/>
</dbReference>
<feature type="domain" description="Endonuclease/exonuclease/phosphatase" evidence="1">
    <location>
        <begin position="31"/>
        <end position="256"/>
    </location>
</feature>
<dbReference type="AlphaFoldDB" id="A0A1W2F439"/>
<reference evidence="2 3" key="1">
    <citation type="submission" date="2017-04" db="EMBL/GenBank/DDBJ databases">
        <authorList>
            <person name="Afonso C.L."/>
            <person name="Miller P.J."/>
            <person name="Scott M.A."/>
            <person name="Spackman E."/>
            <person name="Goraichik I."/>
            <person name="Dimitrov K.M."/>
            <person name="Suarez D.L."/>
            <person name="Swayne D.E."/>
        </authorList>
    </citation>
    <scope>NUCLEOTIDE SEQUENCE [LARGE SCALE GENOMIC DNA]</scope>
    <source>
        <strain evidence="2 3">DSM 19625</strain>
    </source>
</reference>
<dbReference type="GO" id="GO:0006506">
    <property type="term" value="P:GPI anchor biosynthetic process"/>
    <property type="evidence" value="ECO:0007669"/>
    <property type="project" value="TreeGrafter"/>
</dbReference>
<proteinExistence type="predicted"/>
<evidence type="ECO:0000313" key="3">
    <source>
        <dbReference type="Proteomes" id="UP000192678"/>
    </source>
</evidence>
<dbReference type="InterPro" id="IPR005135">
    <property type="entry name" value="Endo/exonuclease/phosphatase"/>
</dbReference>
<dbReference type="GO" id="GO:0016020">
    <property type="term" value="C:membrane"/>
    <property type="evidence" value="ECO:0007669"/>
    <property type="project" value="GOC"/>
</dbReference>
<dbReference type="Gene3D" id="3.60.10.10">
    <property type="entry name" value="Endonuclease/exonuclease/phosphatase"/>
    <property type="match status" value="1"/>
</dbReference>
<organism evidence="2 3">
    <name type="scientific">Pedobacter nyackensis</name>
    <dbReference type="NCBI Taxonomy" id="475255"/>
    <lineage>
        <taxon>Bacteria</taxon>
        <taxon>Pseudomonadati</taxon>
        <taxon>Bacteroidota</taxon>
        <taxon>Sphingobacteriia</taxon>
        <taxon>Sphingobacteriales</taxon>
        <taxon>Sphingobacteriaceae</taxon>
        <taxon>Pedobacter</taxon>
    </lineage>
</organism>
<dbReference type="EMBL" id="FWYB01000020">
    <property type="protein sequence ID" value="SMD16700.1"/>
    <property type="molecule type" value="Genomic_DNA"/>
</dbReference>
<dbReference type="Proteomes" id="UP000192678">
    <property type="component" value="Unassembled WGS sequence"/>
</dbReference>
<keyword evidence="2" id="KW-0255">Endonuclease</keyword>